<dbReference type="Pfam" id="PF01061">
    <property type="entry name" value="ABC2_membrane"/>
    <property type="match status" value="2"/>
</dbReference>
<dbReference type="SMART" id="SM00382">
    <property type="entry name" value="AAA"/>
    <property type="match status" value="2"/>
</dbReference>
<dbReference type="Pfam" id="PF00005">
    <property type="entry name" value="ABC_tran"/>
    <property type="match status" value="2"/>
</dbReference>
<proteinExistence type="inferred from homology"/>
<keyword evidence="7 10" id="KW-1133">Transmembrane helix</keyword>
<keyword evidence="4 10" id="KW-0812">Transmembrane</keyword>
<dbReference type="InterPro" id="IPR013525">
    <property type="entry name" value="ABC2_TM"/>
</dbReference>
<feature type="domain" description="ABC transporter" evidence="11">
    <location>
        <begin position="833"/>
        <end position="1075"/>
    </location>
</feature>
<dbReference type="PROSITE" id="PS00211">
    <property type="entry name" value="ABC_TRANSPORTER_1"/>
    <property type="match status" value="1"/>
</dbReference>
<evidence type="ECO:0000256" key="3">
    <source>
        <dbReference type="ARBA" id="ARBA00022448"/>
    </source>
</evidence>
<dbReference type="Gene3D" id="3.40.50.300">
    <property type="entry name" value="P-loop containing nucleotide triphosphate hydrolases"/>
    <property type="match status" value="2"/>
</dbReference>
<feature type="region of interest" description="Disordered" evidence="9">
    <location>
        <begin position="1"/>
        <end position="37"/>
    </location>
</feature>
<dbReference type="Pfam" id="PF19055">
    <property type="entry name" value="ABC2_membrane_7"/>
    <property type="match status" value="1"/>
</dbReference>
<keyword evidence="8 10" id="KW-0472">Membrane</keyword>
<evidence type="ECO:0000256" key="1">
    <source>
        <dbReference type="ARBA" id="ARBA00004141"/>
    </source>
</evidence>
<name>A0A4P9Y954_9FUNG</name>
<dbReference type="Proteomes" id="UP000267251">
    <property type="component" value="Unassembled WGS sequence"/>
</dbReference>
<evidence type="ECO:0000256" key="9">
    <source>
        <dbReference type="SAM" id="MobiDB-lite"/>
    </source>
</evidence>
<comment type="similarity">
    <text evidence="2">Belongs to the ABC transporter superfamily. ABCG family. PDR (TC 3.A.1.205) subfamily.</text>
</comment>
<dbReference type="InterPro" id="IPR027417">
    <property type="entry name" value="P-loop_NTPase"/>
</dbReference>
<dbReference type="EMBL" id="KZ987775">
    <property type="protein sequence ID" value="RKP14931.1"/>
    <property type="molecule type" value="Genomic_DNA"/>
</dbReference>
<evidence type="ECO:0000256" key="10">
    <source>
        <dbReference type="SAM" id="Phobius"/>
    </source>
</evidence>
<dbReference type="GO" id="GO:0140359">
    <property type="term" value="F:ABC-type transporter activity"/>
    <property type="evidence" value="ECO:0007669"/>
    <property type="project" value="InterPro"/>
</dbReference>
<dbReference type="InterPro" id="IPR010929">
    <property type="entry name" value="PDR_CDR_ABC"/>
</dbReference>
<feature type="transmembrane region" description="Helical" evidence="10">
    <location>
        <begin position="757"/>
        <end position="777"/>
    </location>
</feature>
<dbReference type="PROSITE" id="PS50893">
    <property type="entry name" value="ABC_TRANSPORTER_2"/>
    <property type="match status" value="2"/>
</dbReference>
<evidence type="ECO:0000256" key="8">
    <source>
        <dbReference type="ARBA" id="ARBA00023136"/>
    </source>
</evidence>
<dbReference type="InterPro" id="IPR003593">
    <property type="entry name" value="AAA+_ATPase"/>
</dbReference>
<gene>
    <name evidence="12" type="ORF">BJ684DRAFT_7845</name>
</gene>
<dbReference type="GO" id="GO:0016020">
    <property type="term" value="C:membrane"/>
    <property type="evidence" value="ECO:0007669"/>
    <property type="project" value="UniProtKB-SubCell"/>
</dbReference>
<dbReference type="FunFam" id="3.40.50.300:FF:000054">
    <property type="entry name" value="ABC multidrug transporter atrF"/>
    <property type="match status" value="1"/>
</dbReference>
<dbReference type="PANTHER" id="PTHR19241">
    <property type="entry name" value="ATP-BINDING CASSETTE TRANSPORTER"/>
    <property type="match status" value="1"/>
</dbReference>
<dbReference type="GO" id="GO:0005524">
    <property type="term" value="F:ATP binding"/>
    <property type="evidence" value="ECO:0007669"/>
    <property type="project" value="UniProtKB-KW"/>
</dbReference>
<evidence type="ECO:0000313" key="13">
    <source>
        <dbReference type="Proteomes" id="UP000267251"/>
    </source>
</evidence>
<keyword evidence="3" id="KW-0813">Transport</keyword>
<dbReference type="OrthoDB" id="245989at2759"/>
<dbReference type="Pfam" id="PF14510">
    <property type="entry name" value="ABC_trans_N"/>
    <property type="match status" value="1"/>
</dbReference>
<sequence length="1458" mass="163552">MAAPQDQTLVDSSGSEIQRDPSIASVPTTDPSGEFTAIPANRYHFGERSHVNVNQAQKDYDSLRRQLTKESAVSQEPGAESAAEKGEAGEFNVLSLMKSYRARQEAQGVHRVNLGLTWRDLNVYGDDVSHSEIPMFLTPIINLFDFKAHWNRIAHRSPKKFSHILHNLTGYVAEGKMLLVLGRPGSGCSTLLRVLSNETRTYKRITGDVHFSGIPAKEFAKRYRGEVQYNQEEDAHHPTLTVDQTLRFATKCKVPQNRLQKSKTSFVTTLVDNLENMYGLKAAAGTLVGNAFIRGISGGERKRLSIAEQFATRSSIDIWDGSTRGLDAASALDYVKSLRIVCDIMGKATIASIYQASEDIYNQFDRVLVIDEGRCLYHGPIADAVPYFYEIGYSKPTRETTPDFLTSLTDVNSRHFRKGYEDRAPKTAKEFEECWEKSQACANIQDRMDEYEREIDNVDAQSGFREAVNEAKQKRASPKSPYTASFYQQFKACFVREWQLILGSPASKIFQLAFNLIIAFVVGSCFYQQKLNSTGSFTRGGVLFFSLLFNALSAQAELNASMSGRPVMYKHKNFAVHHPSAMFIAKSIMDIPFFALNILVFAVVLYWLAGLRASGGAFFIFMAFLLIATIANAALFRLIAYISPNVDVAHMISSIFLIVMILYTGYLIPYSAMRGWFIWIYWINPLAYALGGLLMNEYKGLVFQCTGPSLVPSGAPQYNNVANQVCTIRGATAGSSTVTGDAYLLTYVSLHTSRRGVWFVAVLAFAIFFWVLSMLVIEHIEFGKGGYTVNEFKRSALIRMEAEKEAERRKAEGVNAADDTLESNAAPFLWKHIKYTVPVKSEPSGKRQLLNDVSGWSRPGSLTALMGSSGAGKTTLMDVLVRRKTTGTVEGESLLCGREPGIDFKRLTGYCEQMDVHNEFATVRETLRFSAEMRQPGHVPLEKKYAEVDKIIHLLEMDNIADALIGNVEQGLGISVEERKRLTIANELVAKPRVLFLDEPTSGLDSQSALNIVRFLRLLADRGQSILCTIHQPSSLLFQSFDRLLLLARGGRTTYFGDLGDDSHILIDYFERNGADKCPKDANPAEYILDVVGAGTASKQTKDWANVWEDSPEQESVMKELDELWVKDKSEAPPERPYSVLYAHPMGVQVNKLMVRSLLDHWRNVNYMLSRVLLQIFIALLLGFTFIQLGDGTVALQNRVFALFQTSVLGITLINTVQPRFFDQLNLFHREQAQGVYHWFPWTLAVIVSELPFAILSATLFFVIFYYTVGFSGNGDRAGYFVILYYFFTFFALSLGQMVAAWTPNLFAASMVNPFLGSMLALFCGVTIPPVAMPGFWSRWMYWISTYHYGIEGFVVNDLHGKSVVCEPKEYFTLNPPSGQTCGSYMSEFFSNGSPGYIDNPGASTGCQYCPYKVGDEFYATYKWAFIHRWRNFAIIIGFCAFNWIATFLGVRRYRARS</sequence>
<dbReference type="InterPro" id="IPR034001">
    <property type="entry name" value="ABCG_PDR_1"/>
</dbReference>
<evidence type="ECO:0000256" key="5">
    <source>
        <dbReference type="ARBA" id="ARBA00022741"/>
    </source>
</evidence>
<feature type="transmembrane region" description="Helical" evidence="10">
    <location>
        <begin position="1315"/>
        <end position="1337"/>
    </location>
</feature>
<feature type="domain" description="ABC transporter" evidence="11">
    <location>
        <begin position="148"/>
        <end position="397"/>
    </location>
</feature>
<dbReference type="CDD" id="cd03233">
    <property type="entry name" value="ABCG_PDR_domain1"/>
    <property type="match status" value="1"/>
</dbReference>
<keyword evidence="6" id="KW-0067">ATP-binding</keyword>
<dbReference type="InterPro" id="IPR017871">
    <property type="entry name" value="ABC_transporter-like_CS"/>
</dbReference>
<feature type="transmembrane region" description="Helical" evidence="10">
    <location>
        <begin position="1172"/>
        <end position="1189"/>
    </location>
</feature>
<comment type="subcellular location">
    <subcellularLocation>
        <location evidence="1">Membrane</location>
        <topology evidence="1">Multi-pass membrane protein</topology>
    </subcellularLocation>
</comment>
<dbReference type="CDD" id="cd03232">
    <property type="entry name" value="ABCG_PDR_domain2"/>
    <property type="match status" value="1"/>
</dbReference>
<feature type="transmembrane region" description="Helical" evidence="10">
    <location>
        <begin position="648"/>
        <end position="669"/>
    </location>
</feature>
<evidence type="ECO:0000259" key="11">
    <source>
        <dbReference type="PROSITE" id="PS50893"/>
    </source>
</evidence>
<evidence type="ECO:0000313" key="12">
    <source>
        <dbReference type="EMBL" id="RKP14931.1"/>
    </source>
</evidence>
<feature type="transmembrane region" description="Helical" evidence="10">
    <location>
        <begin position="540"/>
        <end position="558"/>
    </location>
</feature>
<feature type="transmembrane region" description="Helical" evidence="10">
    <location>
        <begin position="591"/>
        <end position="609"/>
    </location>
</feature>
<feature type="transmembrane region" description="Helical" evidence="10">
    <location>
        <begin position="1239"/>
        <end position="1267"/>
    </location>
</feature>
<reference evidence="13" key="1">
    <citation type="journal article" date="2018" name="Nat. Microbiol.">
        <title>Leveraging single-cell genomics to expand the fungal tree of life.</title>
        <authorList>
            <person name="Ahrendt S.R."/>
            <person name="Quandt C.A."/>
            <person name="Ciobanu D."/>
            <person name="Clum A."/>
            <person name="Salamov A."/>
            <person name="Andreopoulos B."/>
            <person name="Cheng J.F."/>
            <person name="Woyke T."/>
            <person name="Pelin A."/>
            <person name="Henrissat B."/>
            <person name="Reynolds N.K."/>
            <person name="Benny G.L."/>
            <person name="Smith M.E."/>
            <person name="James T.Y."/>
            <person name="Grigoriev I.V."/>
        </authorList>
    </citation>
    <scope>NUCLEOTIDE SEQUENCE [LARGE SCALE GENOMIC DNA]</scope>
</reference>
<feature type="compositionally biased region" description="Polar residues" evidence="9">
    <location>
        <begin position="1"/>
        <end position="16"/>
    </location>
</feature>
<feature type="transmembrane region" description="Helical" evidence="10">
    <location>
        <begin position="509"/>
        <end position="528"/>
    </location>
</feature>
<feature type="transmembrane region" description="Helical" evidence="10">
    <location>
        <begin position="616"/>
        <end position="642"/>
    </location>
</feature>
<keyword evidence="5" id="KW-0547">Nucleotide-binding</keyword>
<dbReference type="InterPro" id="IPR003439">
    <property type="entry name" value="ABC_transporter-like_ATP-bd"/>
</dbReference>
<protein>
    <submittedName>
        <fullName evidence="12">ABC-2 type transporter-domain-containing protein</fullName>
    </submittedName>
</protein>
<feature type="transmembrane region" description="Helical" evidence="10">
    <location>
        <begin position="1433"/>
        <end position="1451"/>
    </location>
</feature>
<evidence type="ECO:0000256" key="6">
    <source>
        <dbReference type="ARBA" id="ARBA00022840"/>
    </source>
</evidence>
<dbReference type="InterPro" id="IPR029481">
    <property type="entry name" value="ABC_trans_N"/>
</dbReference>
<evidence type="ECO:0000256" key="2">
    <source>
        <dbReference type="ARBA" id="ARBA00006012"/>
    </source>
</evidence>
<dbReference type="InterPro" id="IPR034003">
    <property type="entry name" value="ABCG_PDR_2"/>
</dbReference>
<dbReference type="SUPFAM" id="SSF52540">
    <property type="entry name" value="P-loop containing nucleoside triphosphate hydrolases"/>
    <property type="match status" value="2"/>
</dbReference>
<keyword evidence="13" id="KW-1185">Reference proteome</keyword>
<feature type="transmembrane region" description="Helical" evidence="10">
    <location>
        <begin position="1279"/>
        <end position="1303"/>
    </location>
</feature>
<evidence type="ECO:0000256" key="4">
    <source>
        <dbReference type="ARBA" id="ARBA00022692"/>
    </source>
</evidence>
<evidence type="ECO:0000256" key="7">
    <source>
        <dbReference type="ARBA" id="ARBA00022989"/>
    </source>
</evidence>
<feature type="transmembrane region" description="Helical" evidence="10">
    <location>
        <begin position="676"/>
        <end position="694"/>
    </location>
</feature>
<dbReference type="InterPro" id="IPR043926">
    <property type="entry name" value="ABCG_dom"/>
</dbReference>
<accession>A0A4P9Y954</accession>
<dbReference type="Pfam" id="PF06422">
    <property type="entry name" value="PDR_CDR"/>
    <property type="match status" value="1"/>
</dbReference>
<dbReference type="GO" id="GO:0016887">
    <property type="term" value="F:ATP hydrolysis activity"/>
    <property type="evidence" value="ECO:0007669"/>
    <property type="project" value="InterPro"/>
</dbReference>
<organism evidence="12 13">
    <name type="scientific">Piptocephalis cylindrospora</name>
    <dbReference type="NCBI Taxonomy" id="1907219"/>
    <lineage>
        <taxon>Eukaryota</taxon>
        <taxon>Fungi</taxon>
        <taxon>Fungi incertae sedis</taxon>
        <taxon>Zoopagomycota</taxon>
        <taxon>Zoopagomycotina</taxon>
        <taxon>Zoopagomycetes</taxon>
        <taxon>Zoopagales</taxon>
        <taxon>Piptocephalidaceae</taxon>
        <taxon>Piptocephalis</taxon>
    </lineage>
</organism>